<dbReference type="InterPro" id="IPR024571">
    <property type="entry name" value="ERAP1-like_C_dom"/>
</dbReference>
<comment type="subcellular location">
    <subcellularLocation>
        <location evidence="1">Cell membrane</location>
        <topology evidence="1">Single-pass type II membrane protein</topology>
    </subcellularLocation>
</comment>
<evidence type="ECO:0000256" key="4">
    <source>
        <dbReference type="ARBA" id="ARBA00022438"/>
    </source>
</evidence>
<evidence type="ECO:0000256" key="20">
    <source>
        <dbReference type="RuleBase" id="RU364040"/>
    </source>
</evidence>
<evidence type="ECO:0000313" key="25">
    <source>
        <dbReference type="Proteomes" id="UP000314986"/>
    </source>
</evidence>
<dbReference type="GO" id="GO:0042277">
    <property type="term" value="F:peptide binding"/>
    <property type="evidence" value="ECO:0007669"/>
    <property type="project" value="TreeGrafter"/>
</dbReference>
<reference evidence="25" key="3">
    <citation type="journal article" date="2014" name="Nature">
        <title>Elephant shark genome provides unique insights into gnathostome evolution.</title>
        <authorList>
            <consortium name="International Elephant Shark Genome Sequencing Consortium"/>
            <person name="Venkatesh B."/>
            <person name="Lee A.P."/>
            <person name="Ravi V."/>
            <person name="Maurya A.K."/>
            <person name="Lian M.M."/>
            <person name="Swann J.B."/>
            <person name="Ohta Y."/>
            <person name="Flajnik M.F."/>
            <person name="Sutoh Y."/>
            <person name="Kasahara M."/>
            <person name="Hoon S."/>
            <person name="Gangu V."/>
            <person name="Roy S.W."/>
            <person name="Irimia M."/>
            <person name="Korzh V."/>
            <person name="Kondrychyn I."/>
            <person name="Lim Z.W."/>
            <person name="Tay B.H."/>
            <person name="Tohari S."/>
            <person name="Kong K.W."/>
            <person name="Ho S."/>
            <person name="Lorente-Galdos B."/>
            <person name="Quilez J."/>
            <person name="Marques-Bonet T."/>
            <person name="Raney B.J."/>
            <person name="Ingham P.W."/>
            <person name="Tay A."/>
            <person name="Hillier L.W."/>
            <person name="Minx P."/>
            <person name="Boehm T."/>
            <person name="Wilson R.K."/>
            <person name="Brenner S."/>
            <person name="Warren W.C."/>
        </authorList>
    </citation>
    <scope>NUCLEOTIDE SEQUENCE [LARGE SCALE GENOMIC DNA]</scope>
</reference>
<dbReference type="OMA" id="WFFLQSY"/>
<evidence type="ECO:0000259" key="22">
    <source>
        <dbReference type="Pfam" id="PF11838"/>
    </source>
</evidence>
<evidence type="ECO:0000256" key="14">
    <source>
        <dbReference type="ARBA" id="ARBA00023136"/>
    </source>
</evidence>
<dbReference type="GO" id="GO:0005886">
    <property type="term" value="C:plasma membrane"/>
    <property type="evidence" value="ECO:0007669"/>
    <property type="project" value="UniProtKB-SubCell"/>
</dbReference>
<dbReference type="CDD" id="cd09601">
    <property type="entry name" value="M1_APN-Q_like"/>
    <property type="match status" value="1"/>
</dbReference>
<dbReference type="InterPro" id="IPR001930">
    <property type="entry name" value="Peptidase_M1"/>
</dbReference>
<evidence type="ECO:0000256" key="16">
    <source>
        <dbReference type="ARBA" id="ARBA00023180"/>
    </source>
</evidence>
<evidence type="ECO:0000256" key="2">
    <source>
        <dbReference type="ARBA" id="ARBA00010136"/>
    </source>
</evidence>
<dbReference type="Pfam" id="PF01433">
    <property type="entry name" value="Peptidase_M1"/>
    <property type="match status" value="1"/>
</dbReference>
<keyword evidence="8 18" id="KW-0479">Metal-binding</keyword>
<feature type="domain" description="ERAP1-like C-terminal" evidence="22">
    <location>
        <begin position="616"/>
        <end position="942"/>
    </location>
</feature>
<keyword evidence="14" id="KW-0472">Membrane</keyword>
<dbReference type="Gene3D" id="1.10.390.10">
    <property type="entry name" value="Neutral Protease Domain 2"/>
    <property type="match status" value="1"/>
</dbReference>
<dbReference type="OrthoDB" id="510539at2759"/>
<keyword evidence="9 20" id="KW-0378">Hydrolase</keyword>
<comment type="similarity">
    <text evidence="2 20">Belongs to the peptidase M1 family.</text>
</comment>
<feature type="active site" description="Proton acceptor" evidence="17">
    <location>
        <position position="385"/>
    </location>
</feature>
<dbReference type="FunFam" id="1.25.50.20:FF:000012">
    <property type="entry name" value="Aminopeptidase N"/>
    <property type="match status" value="1"/>
</dbReference>
<dbReference type="FunFam" id="1.10.390.10:FF:000016">
    <property type="entry name" value="Glutamyl aminopeptidase"/>
    <property type="match status" value="1"/>
</dbReference>
<dbReference type="SUPFAM" id="SSF63737">
    <property type="entry name" value="Leukotriene A4 hydrolase N-terminal domain"/>
    <property type="match status" value="1"/>
</dbReference>
<dbReference type="InterPro" id="IPR034016">
    <property type="entry name" value="M1_APN-typ"/>
</dbReference>
<dbReference type="SUPFAM" id="SSF55486">
    <property type="entry name" value="Metalloproteases ('zincins'), catalytic domain"/>
    <property type="match status" value="1"/>
</dbReference>
<keyword evidence="6 20" id="KW-0645">Protease</keyword>
<evidence type="ECO:0000256" key="7">
    <source>
        <dbReference type="ARBA" id="ARBA00022692"/>
    </source>
</evidence>
<dbReference type="Gene3D" id="1.25.50.20">
    <property type="match status" value="1"/>
</dbReference>
<evidence type="ECO:0000256" key="18">
    <source>
        <dbReference type="PIRSR" id="PIRSR634016-3"/>
    </source>
</evidence>
<sequence>MGKGFYISRTLAVVGILLAASAIAVIVALAVVYAREMDRSGGEPLPSEGSSAAPTVNHSTAAPSNPWNRYRLPDALVPSHYEVFLWPRLERDSEKDYFFTGNSTAYFDCVRSTDLILIHSHELSYTASGGFHAELRALDSASAPGIRRSWLETQTQFLVIELDDLLKADRRYSLHTVFEGKLADDLTGFYRSQYIDENGNVSIIATTQMQPTDARKAFPCFDEPAMKANFSITLVHKPKHKALSNMPAIRTNIITQDGVDWNVTDFKTTPKMSSYLLAFIVSDFISIDEELNGTSFSIWARRQAINEGQGNYALEVTGKILKFFESYYNVAYPLPKSDQIALPDFNAGAMENWGLVTYRETALLYDPKLSSNGNKERVVKVIAHELAHQWFGNLVTIKWWNDLWLNEGFASYVEYLGADHAEQTWHLKDLIVLSDVYKVFAIDALASSHPLSSKESEINSPSEINELFDSISYSKGASVLRMLSSFLSEEVFLKGLNSYLTEFSFSNTVYNDLFQHLQKAVESSSVSLPASVTDIMSRWTLQMGFPVVKINSQTGEISQNHFLLDPNSTVTRPSEFGYVWIVPITYMKQGGSDVNELWLNKKTETSQEMKVTGNQWILANINVTGYYRVNYDENNWKNLLSQLEKDHKVIPIINRAQIIADSFNLARADYRKTTDALNTTKYLTAEIEYIPWQAAFDNLYYITLMLDRSEVYGDMKNYMRQQTTPLYNHFKVKTENWTVPSEGHQEQYNEVNALSAACTYGLEECQTIAVNYYKQWMNNSSNNSIPLNLKTTVYCNAIALGGEEEWEFAWKMFKSATIATEEAKLRSAMACSKEPWILQRYLDYTLDSEKIRKQDATSTIGYIANNVVGQPLAWNFVRAKWNFIFEQYGGGSFSFSSLIDGVTKRFSSEFELQQLEQFKKDNEDIGFGSGTRALEQALEKTKANIQWVSKNKEQVHQWFIDATVKP</sequence>
<evidence type="ECO:0000256" key="8">
    <source>
        <dbReference type="ARBA" id="ARBA00022723"/>
    </source>
</evidence>
<keyword evidence="5" id="KW-1003">Cell membrane</keyword>
<dbReference type="Gene3D" id="2.60.40.1730">
    <property type="entry name" value="tricorn interacting facor f3 domain"/>
    <property type="match status" value="1"/>
</dbReference>
<reference evidence="25" key="1">
    <citation type="journal article" date="2006" name="Science">
        <title>Ancient noncoding elements conserved in the human genome.</title>
        <authorList>
            <person name="Venkatesh B."/>
            <person name="Kirkness E.F."/>
            <person name="Loh Y.H."/>
            <person name="Halpern A.L."/>
            <person name="Lee A.P."/>
            <person name="Johnson J."/>
            <person name="Dandona N."/>
            <person name="Viswanathan L.D."/>
            <person name="Tay A."/>
            <person name="Venter J.C."/>
            <person name="Strausberg R.L."/>
            <person name="Brenner S."/>
        </authorList>
    </citation>
    <scope>NUCLEOTIDE SEQUENCE [LARGE SCALE GENOMIC DNA]</scope>
</reference>
<comment type="cofactor">
    <cofactor evidence="18 20">
        <name>Zn(2+)</name>
        <dbReference type="ChEBI" id="CHEBI:29105"/>
    </cofactor>
    <text evidence="18 20">Binds 1 zinc ion per subunit.</text>
</comment>
<dbReference type="InterPro" id="IPR042097">
    <property type="entry name" value="Aminopeptidase_N-like_N_sf"/>
</dbReference>
<reference evidence="25" key="2">
    <citation type="journal article" date="2007" name="PLoS Biol.">
        <title>Survey sequencing and comparative analysis of the elephant shark (Callorhinchus milii) genome.</title>
        <authorList>
            <person name="Venkatesh B."/>
            <person name="Kirkness E.F."/>
            <person name="Loh Y.H."/>
            <person name="Halpern A.L."/>
            <person name="Lee A.P."/>
            <person name="Johnson J."/>
            <person name="Dandona N."/>
            <person name="Viswanathan L.D."/>
            <person name="Tay A."/>
            <person name="Venter J.C."/>
            <person name="Strausberg R.L."/>
            <person name="Brenner S."/>
        </authorList>
    </citation>
    <scope>NUCLEOTIDE SEQUENCE [LARGE SCALE GENOMIC DNA]</scope>
</reference>
<dbReference type="FunFam" id="2.60.40.1910:FF:000005">
    <property type="entry name" value="Aminopeptidase"/>
    <property type="match status" value="1"/>
</dbReference>
<evidence type="ECO:0000256" key="11">
    <source>
        <dbReference type="ARBA" id="ARBA00022968"/>
    </source>
</evidence>
<evidence type="ECO:0000259" key="21">
    <source>
        <dbReference type="Pfam" id="PF01433"/>
    </source>
</evidence>
<organism evidence="24 25">
    <name type="scientific">Callorhinchus milii</name>
    <name type="common">Ghost shark</name>
    <dbReference type="NCBI Taxonomy" id="7868"/>
    <lineage>
        <taxon>Eukaryota</taxon>
        <taxon>Metazoa</taxon>
        <taxon>Chordata</taxon>
        <taxon>Craniata</taxon>
        <taxon>Vertebrata</taxon>
        <taxon>Chondrichthyes</taxon>
        <taxon>Holocephali</taxon>
        <taxon>Chimaeriformes</taxon>
        <taxon>Callorhinchidae</taxon>
        <taxon>Callorhinchus</taxon>
    </lineage>
</organism>
<dbReference type="Pfam" id="PF11838">
    <property type="entry name" value="ERAP1_C"/>
    <property type="match status" value="1"/>
</dbReference>
<evidence type="ECO:0000256" key="9">
    <source>
        <dbReference type="ARBA" id="ARBA00022801"/>
    </source>
</evidence>
<dbReference type="InterPro" id="IPR027268">
    <property type="entry name" value="Peptidase_M4/M1_CTD_sf"/>
</dbReference>
<dbReference type="KEGG" id="cmk:103186644"/>
<proteinExistence type="inferred from homology"/>
<evidence type="ECO:0000256" key="10">
    <source>
        <dbReference type="ARBA" id="ARBA00022833"/>
    </source>
</evidence>
<reference evidence="24" key="4">
    <citation type="submission" date="2025-08" db="UniProtKB">
        <authorList>
            <consortium name="Ensembl"/>
        </authorList>
    </citation>
    <scope>IDENTIFICATION</scope>
</reference>
<evidence type="ECO:0000259" key="23">
    <source>
        <dbReference type="Pfam" id="PF17900"/>
    </source>
</evidence>
<dbReference type="Gene3D" id="2.60.40.1910">
    <property type="match status" value="1"/>
</dbReference>
<keyword evidence="15" id="KW-1015">Disulfide bond</keyword>
<feature type="binding site" evidence="18">
    <location>
        <position position="388"/>
    </location>
    <ligand>
        <name>Zn(2+)</name>
        <dbReference type="ChEBI" id="CHEBI:29105"/>
        <note>catalytic</note>
    </ligand>
</feature>
<evidence type="ECO:0000256" key="15">
    <source>
        <dbReference type="ARBA" id="ARBA00023157"/>
    </source>
</evidence>
<evidence type="ECO:0000256" key="12">
    <source>
        <dbReference type="ARBA" id="ARBA00022989"/>
    </source>
</evidence>
<keyword evidence="11" id="KW-0735">Signal-anchor</keyword>
<dbReference type="GeneTree" id="ENSGT00940000154876"/>
<dbReference type="EC" id="3.4.11.-" evidence="20"/>
<reference evidence="24" key="5">
    <citation type="submission" date="2025-09" db="UniProtKB">
        <authorList>
            <consortium name="Ensembl"/>
        </authorList>
    </citation>
    <scope>IDENTIFICATION</scope>
</reference>
<accession>A0A4W3JRQ8</accession>
<dbReference type="GO" id="GO:0005615">
    <property type="term" value="C:extracellular space"/>
    <property type="evidence" value="ECO:0007669"/>
    <property type="project" value="TreeGrafter"/>
</dbReference>
<dbReference type="InterPro" id="IPR014782">
    <property type="entry name" value="Peptidase_M1_dom"/>
</dbReference>
<dbReference type="Pfam" id="PF17900">
    <property type="entry name" value="Peptidase_M1_N"/>
    <property type="match status" value="1"/>
</dbReference>
<evidence type="ECO:0000256" key="1">
    <source>
        <dbReference type="ARBA" id="ARBA00004401"/>
    </source>
</evidence>
<gene>
    <name evidence="24" type="primary">LOC103186644</name>
</gene>
<feature type="site" description="Transition state stabilizer" evidence="19">
    <location>
        <position position="473"/>
    </location>
</feature>
<dbReference type="GO" id="GO:0008270">
    <property type="term" value="F:zinc ion binding"/>
    <property type="evidence" value="ECO:0007669"/>
    <property type="project" value="UniProtKB-UniRule"/>
</dbReference>
<keyword evidence="4 20" id="KW-0031">Aminopeptidase</keyword>
<dbReference type="GO" id="GO:0070006">
    <property type="term" value="F:metalloaminopeptidase activity"/>
    <property type="evidence" value="ECO:0007669"/>
    <property type="project" value="TreeGrafter"/>
</dbReference>
<keyword evidence="16" id="KW-0325">Glycoprotein</keyword>
<keyword evidence="12" id="KW-1133">Transmembrane helix</keyword>
<dbReference type="AlphaFoldDB" id="A0A4W3JRQ8"/>
<dbReference type="STRING" id="7868.ENSCMIP00000046179"/>
<dbReference type="InParanoid" id="A0A4W3JRQ8"/>
<dbReference type="PANTHER" id="PTHR11533:SF172">
    <property type="entry name" value="AMINOPEPTIDASE N"/>
    <property type="match status" value="1"/>
</dbReference>
<evidence type="ECO:0000256" key="3">
    <source>
        <dbReference type="ARBA" id="ARBA00011738"/>
    </source>
</evidence>
<feature type="domain" description="Peptidase M1 membrane alanine aminopeptidase" evidence="21">
    <location>
        <begin position="312"/>
        <end position="539"/>
    </location>
</feature>
<evidence type="ECO:0000256" key="13">
    <source>
        <dbReference type="ARBA" id="ARBA00023049"/>
    </source>
</evidence>
<dbReference type="GO" id="GO:0005737">
    <property type="term" value="C:cytoplasm"/>
    <property type="evidence" value="ECO:0007669"/>
    <property type="project" value="TreeGrafter"/>
</dbReference>
<dbReference type="GeneID" id="103186644"/>
<evidence type="ECO:0000256" key="6">
    <source>
        <dbReference type="ARBA" id="ARBA00022670"/>
    </source>
</evidence>
<dbReference type="Proteomes" id="UP000314986">
    <property type="component" value="Unassembled WGS sequence"/>
</dbReference>
<dbReference type="PANTHER" id="PTHR11533">
    <property type="entry name" value="PROTEASE M1 ZINC METALLOPROTEASE"/>
    <property type="match status" value="1"/>
</dbReference>
<feature type="domain" description="Aminopeptidase N-like N-terminal" evidence="23">
    <location>
        <begin position="77"/>
        <end position="276"/>
    </location>
</feature>
<keyword evidence="25" id="KW-1185">Reference proteome</keyword>
<dbReference type="GO" id="GO:0006508">
    <property type="term" value="P:proteolysis"/>
    <property type="evidence" value="ECO:0007669"/>
    <property type="project" value="UniProtKB-KW"/>
</dbReference>
<dbReference type="InterPro" id="IPR050344">
    <property type="entry name" value="Peptidase_M1_aminopeptidases"/>
</dbReference>
<dbReference type="GO" id="GO:0043171">
    <property type="term" value="P:peptide catabolic process"/>
    <property type="evidence" value="ECO:0007669"/>
    <property type="project" value="TreeGrafter"/>
</dbReference>
<dbReference type="FunCoup" id="A0A4W3JRQ8">
    <property type="interactions" value="379"/>
</dbReference>
<keyword evidence="10 18" id="KW-0862">Zinc</keyword>
<feature type="binding site" evidence="18">
    <location>
        <position position="407"/>
    </location>
    <ligand>
        <name>Zn(2+)</name>
        <dbReference type="ChEBI" id="CHEBI:29105"/>
        <note>catalytic</note>
    </ligand>
</feature>
<evidence type="ECO:0000256" key="17">
    <source>
        <dbReference type="PIRSR" id="PIRSR634016-1"/>
    </source>
</evidence>
<dbReference type="InterPro" id="IPR045357">
    <property type="entry name" value="Aminopeptidase_N-like_N"/>
</dbReference>
<dbReference type="Ensembl" id="ENSCMIT00000046838.1">
    <property type="protein sequence ID" value="ENSCMIP00000046179.1"/>
    <property type="gene ID" value="ENSCMIG00000018953.1"/>
</dbReference>
<comment type="subunit">
    <text evidence="3">Homodimer.</text>
</comment>
<evidence type="ECO:0000313" key="24">
    <source>
        <dbReference type="Ensembl" id="ENSCMIP00000046179.1"/>
    </source>
</evidence>
<name>A0A4W3JRQ8_CALMI</name>
<evidence type="ECO:0000256" key="5">
    <source>
        <dbReference type="ARBA" id="ARBA00022475"/>
    </source>
</evidence>
<dbReference type="FunFam" id="2.60.40.1730:FF:000001">
    <property type="entry name" value="Leucyl-cystinyl aminopeptidase"/>
    <property type="match status" value="1"/>
</dbReference>
<feature type="binding site" evidence="18">
    <location>
        <position position="384"/>
    </location>
    <ligand>
        <name>Zn(2+)</name>
        <dbReference type="ChEBI" id="CHEBI:29105"/>
        <note>catalytic</note>
    </ligand>
</feature>
<keyword evidence="7" id="KW-0812">Transmembrane</keyword>
<evidence type="ECO:0000256" key="19">
    <source>
        <dbReference type="PIRSR" id="PIRSR634016-4"/>
    </source>
</evidence>
<keyword evidence="13 20" id="KW-0482">Metalloprotease</keyword>
<protein>
    <recommendedName>
        <fullName evidence="20">Aminopeptidase</fullName>
        <ecNumber evidence="20">3.4.11.-</ecNumber>
    </recommendedName>
</protein>
<dbReference type="PRINTS" id="PR00756">
    <property type="entry name" value="ALADIPTASE"/>
</dbReference>